<dbReference type="AlphaFoldDB" id="A0A132MKM1"/>
<gene>
    <name evidence="2" type="ORF">SA87_10105</name>
</gene>
<dbReference type="Proteomes" id="UP000243024">
    <property type="component" value="Unassembled WGS sequence"/>
</dbReference>
<dbReference type="InterPro" id="IPR012337">
    <property type="entry name" value="RNaseH-like_sf"/>
</dbReference>
<keyword evidence="3" id="KW-1185">Reference proteome</keyword>
<dbReference type="STRING" id="1484.SA87_10105"/>
<dbReference type="Pfam" id="PF13701">
    <property type="entry name" value="DDE_Tnp_1_4"/>
    <property type="match status" value="1"/>
</dbReference>
<proteinExistence type="predicted"/>
<evidence type="ECO:0000313" key="3">
    <source>
        <dbReference type="Proteomes" id="UP000243024"/>
    </source>
</evidence>
<dbReference type="EMBL" id="JXBB01000026">
    <property type="protein sequence ID" value="OAR04042.1"/>
    <property type="molecule type" value="Genomic_DNA"/>
</dbReference>
<comment type="caution">
    <text evidence="2">The sequence shown here is derived from an EMBL/GenBank/DDBJ whole genome shotgun (WGS) entry which is preliminary data.</text>
</comment>
<sequence length="445" mass="50660">MKIQFEFSDDLILTAHGGLSVVGALLEASRVFSELNRIRLRENEHPTFSHTDVVKSYVGILCQGKSDFDYLETVRDDDTFRLCLNLNHVPSSPTVRQRLDEAAASNLEKWNDILIRTGLELIQRVHAPLTGVKVGNKTYIPLDIDVSPFDNSGTKKEGVSRTYKGTGGYAPIFAYLGQEGYGVHVELREGSTHVQKDTADFLAASILYARIVPQKDLLVRMDAGHDSLENLRVCQAHKVDYIIKVNLRRTNEEEWLEYAQTYGTCTEPREGKKEYIGVREVEKPGFSSPLRQVFHVIHRTMDRHGQILLVPDIEVNVYWTSLEGDPWRVVELYREHATSEQFHSEIKSDLDLERLPSGKFRTNDLVFHLGLLAYNLLRIIGQKSLRLGGAPLRKHVHRRRIKSVIQNMITIAVRVVRHARPLKFVFGKHSPWAGVVSRLYAAFVT</sequence>
<accession>A0A132MKM1</accession>
<dbReference type="NCBIfam" id="NF033539">
    <property type="entry name" value="transpos_IS1380"/>
    <property type="match status" value="1"/>
</dbReference>
<dbReference type="InterPro" id="IPR025668">
    <property type="entry name" value="Tnp_DDE_dom"/>
</dbReference>
<feature type="domain" description="Transposase DDE" evidence="1">
    <location>
        <begin position="13"/>
        <end position="441"/>
    </location>
</feature>
<evidence type="ECO:0000259" key="1">
    <source>
        <dbReference type="Pfam" id="PF13701"/>
    </source>
</evidence>
<evidence type="ECO:0000313" key="2">
    <source>
        <dbReference type="EMBL" id="OAR04042.1"/>
    </source>
</evidence>
<protein>
    <submittedName>
        <fullName evidence="2">Transposase</fullName>
    </submittedName>
</protein>
<reference evidence="2 3" key="1">
    <citation type="submission" date="2015-09" db="EMBL/GenBank/DDBJ databases">
        <title>Draft genome sequence of Hydrogenibacillus schlegelii DSM 2000.</title>
        <authorList>
            <person name="Hemp J."/>
        </authorList>
    </citation>
    <scope>NUCLEOTIDE SEQUENCE [LARGE SCALE GENOMIC DNA]</scope>
    <source>
        <strain evidence="2 3">MA 48</strain>
    </source>
</reference>
<organism evidence="2 3">
    <name type="scientific">Hydrogenibacillus schlegelii</name>
    <name type="common">Bacillus schlegelii</name>
    <dbReference type="NCBI Taxonomy" id="1484"/>
    <lineage>
        <taxon>Bacteria</taxon>
        <taxon>Bacillati</taxon>
        <taxon>Bacillota</taxon>
        <taxon>Bacilli</taxon>
        <taxon>Bacillales</taxon>
        <taxon>Bacillales Family X. Incertae Sedis</taxon>
        <taxon>Hydrogenibacillus</taxon>
    </lineage>
</organism>
<name>A0A132MKM1_HYDSH</name>
<dbReference type="InterPro" id="IPR047960">
    <property type="entry name" value="Transpos_IS1380"/>
</dbReference>
<dbReference type="SUPFAM" id="SSF53098">
    <property type="entry name" value="Ribonuclease H-like"/>
    <property type="match status" value="1"/>
</dbReference>